<evidence type="ECO:0000313" key="9">
    <source>
        <dbReference type="EMBL" id="NEU96296.1"/>
    </source>
</evidence>
<dbReference type="SUPFAM" id="SSF161098">
    <property type="entry name" value="MetI-like"/>
    <property type="match status" value="1"/>
</dbReference>
<evidence type="ECO:0000256" key="6">
    <source>
        <dbReference type="ARBA" id="ARBA00023136"/>
    </source>
</evidence>
<comment type="subcellular location">
    <subcellularLocation>
        <location evidence="1 7">Cell membrane</location>
        <topology evidence="1 7">Multi-pass membrane protein</topology>
    </subcellularLocation>
</comment>
<comment type="caution">
    <text evidence="9">The sequence shown here is derived from an EMBL/GenBank/DDBJ whole genome shotgun (WGS) entry which is preliminary data.</text>
</comment>
<feature type="domain" description="ABC transmembrane type-1" evidence="8">
    <location>
        <begin position="95"/>
        <end position="284"/>
    </location>
</feature>
<comment type="similarity">
    <text evidence="7">Belongs to the binding-protein-dependent transport system permease family.</text>
</comment>
<evidence type="ECO:0000313" key="10">
    <source>
        <dbReference type="Proteomes" id="UP000468531"/>
    </source>
</evidence>
<protein>
    <submittedName>
        <fullName evidence="9">ABC transporter permease</fullName>
    </submittedName>
</protein>
<dbReference type="GO" id="GO:0055085">
    <property type="term" value="P:transmembrane transport"/>
    <property type="evidence" value="ECO:0007669"/>
    <property type="project" value="InterPro"/>
</dbReference>
<evidence type="ECO:0000259" key="8">
    <source>
        <dbReference type="PROSITE" id="PS50928"/>
    </source>
</evidence>
<feature type="transmembrane region" description="Helical" evidence="7">
    <location>
        <begin position="34"/>
        <end position="56"/>
    </location>
</feature>
<dbReference type="InterPro" id="IPR035906">
    <property type="entry name" value="MetI-like_sf"/>
</dbReference>
<evidence type="ECO:0000256" key="3">
    <source>
        <dbReference type="ARBA" id="ARBA00022475"/>
    </source>
</evidence>
<accession>A0A6P1BCQ9</accession>
<keyword evidence="10" id="KW-1185">Reference proteome</keyword>
<keyword evidence="5 7" id="KW-1133">Transmembrane helix</keyword>
<dbReference type="RefSeq" id="WP_163153031.1">
    <property type="nucleotide sequence ID" value="NZ_VKHP01000031.1"/>
</dbReference>
<evidence type="ECO:0000256" key="7">
    <source>
        <dbReference type="RuleBase" id="RU363032"/>
    </source>
</evidence>
<evidence type="ECO:0000256" key="2">
    <source>
        <dbReference type="ARBA" id="ARBA00022448"/>
    </source>
</evidence>
<feature type="transmembrane region" description="Helical" evidence="7">
    <location>
        <begin position="204"/>
        <end position="230"/>
    </location>
</feature>
<dbReference type="EMBL" id="VKHP01000031">
    <property type="protein sequence ID" value="NEU96296.1"/>
    <property type="molecule type" value="Genomic_DNA"/>
</dbReference>
<keyword evidence="3" id="KW-1003">Cell membrane</keyword>
<gene>
    <name evidence="9" type="ORF">FNJ47_10720</name>
</gene>
<dbReference type="InterPro" id="IPR025966">
    <property type="entry name" value="OppC_N"/>
</dbReference>
<reference evidence="9 10" key="1">
    <citation type="journal article" date="2020" name="Arch. Microbiol.">
        <title>Bradyrhizobium uaiense sp. nov., a new highly efficient cowpea symbiont.</title>
        <authorList>
            <person name="Cabral Michel D."/>
            <person name="Azarias Guimaraes A."/>
            <person name="Martins da Costa E."/>
            <person name="Soares de Carvalho T."/>
            <person name="Balsanelli E."/>
            <person name="Willems A."/>
            <person name="Maltempi de Souza E."/>
            <person name="de Souza Moreira F.M."/>
        </authorList>
    </citation>
    <scope>NUCLEOTIDE SEQUENCE [LARGE SCALE GENOMIC DNA]</scope>
    <source>
        <strain evidence="9 10">UFLA 03-164</strain>
    </source>
</reference>
<feature type="transmembrane region" description="Helical" evidence="7">
    <location>
        <begin position="134"/>
        <end position="154"/>
    </location>
</feature>
<dbReference type="InterPro" id="IPR000515">
    <property type="entry name" value="MetI-like"/>
</dbReference>
<organism evidence="9 10">
    <name type="scientific">Bradyrhizobium uaiense</name>
    <dbReference type="NCBI Taxonomy" id="2594946"/>
    <lineage>
        <taxon>Bacteria</taxon>
        <taxon>Pseudomonadati</taxon>
        <taxon>Pseudomonadota</taxon>
        <taxon>Alphaproteobacteria</taxon>
        <taxon>Hyphomicrobiales</taxon>
        <taxon>Nitrobacteraceae</taxon>
        <taxon>Bradyrhizobium</taxon>
    </lineage>
</organism>
<dbReference type="AlphaFoldDB" id="A0A6P1BCQ9"/>
<dbReference type="Pfam" id="PF00528">
    <property type="entry name" value="BPD_transp_1"/>
    <property type="match status" value="1"/>
</dbReference>
<dbReference type="PROSITE" id="PS50928">
    <property type="entry name" value="ABC_TM1"/>
    <property type="match status" value="1"/>
</dbReference>
<dbReference type="GO" id="GO:0005886">
    <property type="term" value="C:plasma membrane"/>
    <property type="evidence" value="ECO:0007669"/>
    <property type="project" value="UniProtKB-SubCell"/>
</dbReference>
<feature type="transmembrane region" description="Helical" evidence="7">
    <location>
        <begin position="99"/>
        <end position="122"/>
    </location>
</feature>
<dbReference type="PANTHER" id="PTHR43386">
    <property type="entry name" value="OLIGOPEPTIDE TRANSPORT SYSTEM PERMEASE PROTEIN APPC"/>
    <property type="match status" value="1"/>
</dbReference>
<name>A0A6P1BCQ9_9BRAD</name>
<evidence type="ECO:0000256" key="5">
    <source>
        <dbReference type="ARBA" id="ARBA00022989"/>
    </source>
</evidence>
<dbReference type="Pfam" id="PF12911">
    <property type="entry name" value="OppC_N"/>
    <property type="match status" value="1"/>
</dbReference>
<proteinExistence type="inferred from homology"/>
<dbReference type="Gene3D" id="1.10.3720.10">
    <property type="entry name" value="MetI-like"/>
    <property type="match status" value="1"/>
</dbReference>
<evidence type="ECO:0000256" key="1">
    <source>
        <dbReference type="ARBA" id="ARBA00004651"/>
    </source>
</evidence>
<dbReference type="CDD" id="cd06261">
    <property type="entry name" value="TM_PBP2"/>
    <property type="match status" value="1"/>
</dbReference>
<dbReference type="InterPro" id="IPR050366">
    <property type="entry name" value="BP-dependent_transpt_permease"/>
</dbReference>
<keyword evidence="2 7" id="KW-0813">Transport</keyword>
<keyword evidence="6 7" id="KW-0472">Membrane</keyword>
<evidence type="ECO:0000256" key="4">
    <source>
        <dbReference type="ARBA" id="ARBA00022692"/>
    </source>
</evidence>
<sequence>MTDAALGTSASLAAAETLESSARRAWRRLMKRRGAVLGLTVIALFVLLTVFAPLIVPYDPVATSWSLVRKAPSMQHWFGTDELGRDVLARVVFGARASLLAGVISVGIALAVGVPLGLLAGYRGGFIDALISRVTDAMLACPFLILAIALAAFLGPSLGNAMIAIGVSATPIFIRLTRGQVMSVKVEDYVEAARAMGNPRWRIALVHILPNILPALLVQATLSIAAAIIAEAALSFLGLGQQPPAPSWGSMLNAAQRFLTTAPWMAVWPGLAIFLVVLSFNLVGDGLRDALDPKAR</sequence>
<keyword evidence="4 7" id="KW-0812">Transmembrane</keyword>
<dbReference type="Proteomes" id="UP000468531">
    <property type="component" value="Unassembled WGS sequence"/>
</dbReference>
<dbReference type="PANTHER" id="PTHR43386:SF25">
    <property type="entry name" value="PEPTIDE ABC TRANSPORTER PERMEASE PROTEIN"/>
    <property type="match status" value="1"/>
</dbReference>
<feature type="transmembrane region" description="Helical" evidence="7">
    <location>
        <begin position="266"/>
        <end position="284"/>
    </location>
</feature>